<dbReference type="RefSeq" id="WP_206708507.1">
    <property type="nucleotide sequence ID" value="NZ_CP059066.1"/>
</dbReference>
<sequence length="389" mass="43577">MKLPTERMKKIPFIGIREIFEKARSFERQGKSIIHMEIGRPDFDTPAVAKEAAIKALKEGFVHYTSNYGMDELKRAIADKLKEENKVEYNPDDEIIVTTGAVEGLALAMFGLLDIGDQVLVPSPCFPAYTNQIKLAGADVVSVPLKIENGFKLDIEDLRRKITPKSKMLVINSPQNPTGSVLEKDDLEKIADFAKEHDLFVVSDECYERIIYDAEHISIASLPGMQERTIIVNACSKTYSMTGWRIGFVASTPEIIDSMVRVHQDVTTCACSFAQAGAVEALRHGRSAVEAMVKEFRRRRDLVVKYLDQIEGLEYVKPQGAFYVFPSIKNFNMGAEEFCDYILKEAGVALVPGNAFGDYGEDFVRIAYSSSYEKIEEGMQRIKEAIAKI</sequence>
<keyword evidence="3 7" id="KW-0032">Aminotransferase</keyword>
<dbReference type="PANTHER" id="PTHR46383">
    <property type="entry name" value="ASPARTATE AMINOTRANSFERASE"/>
    <property type="match status" value="1"/>
</dbReference>
<evidence type="ECO:0000256" key="1">
    <source>
        <dbReference type="ARBA" id="ARBA00001933"/>
    </source>
</evidence>
<organism evidence="7 8">
    <name type="scientific">Koleobacter methoxysyntrophicus</name>
    <dbReference type="NCBI Taxonomy" id="2751313"/>
    <lineage>
        <taxon>Bacteria</taxon>
        <taxon>Bacillati</taxon>
        <taxon>Bacillota</taxon>
        <taxon>Clostridia</taxon>
        <taxon>Koleobacterales</taxon>
        <taxon>Koleobacteraceae</taxon>
        <taxon>Koleobacter</taxon>
    </lineage>
</organism>
<dbReference type="EMBL" id="CP059066">
    <property type="protein sequence ID" value="QSQ08287.1"/>
    <property type="molecule type" value="Genomic_DNA"/>
</dbReference>
<dbReference type="InterPro" id="IPR015422">
    <property type="entry name" value="PyrdxlP-dep_Trfase_small"/>
</dbReference>
<evidence type="ECO:0000259" key="6">
    <source>
        <dbReference type="Pfam" id="PF00155"/>
    </source>
</evidence>
<dbReference type="GO" id="GO:0008483">
    <property type="term" value="F:transaminase activity"/>
    <property type="evidence" value="ECO:0007669"/>
    <property type="project" value="UniProtKB-KW"/>
</dbReference>
<dbReference type="Gene3D" id="3.90.1150.10">
    <property type="entry name" value="Aspartate Aminotransferase, domain 1"/>
    <property type="match status" value="1"/>
</dbReference>
<name>A0A8A0RLE2_9FIRM</name>
<keyword evidence="4 7" id="KW-0808">Transferase</keyword>
<evidence type="ECO:0000313" key="7">
    <source>
        <dbReference type="EMBL" id="QSQ08287.1"/>
    </source>
</evidence>
<evidence type="ECO:0000256" key="4">
    <source>
        <dbReference type="ARBA" id="ARBA00022679"/>
    </source>
</evidence>
<dbReference type="Pfam" id="PF00155">
    <property type="entry name" value="Aminotran_1_2"/>
    <property type="match status" value="1"/>
</dbReference>
<gene>
    <name evidence="7" type="primary">patA</name>
    <name evidence="7" type="ORF">H0A61_00607</name>
</gene>
<evidence type="ECO:0000256" key="2">
    <source>
        <dbReference type="ARBA" id="ARBA00007441"/>
    </source>
</evidence>
<dbReference type="SUPFAM" id="SSF53383">
    <property type="entry name" value="PLP-dependent transferases"/>
    <property type="match status" value="1"/>
</dbReference>
<dbReference type="Proteomes" id="UP000662904">
    <property type="component" value="Chromosome"/>
</dbReference>
<comment type="cofactor">
    <cofactor evidence="1">
        <name>pyridoxal 5'-phosphate</name>
        <dbReference type="ChEBI" id="CHEBI:597326"/>
    </cofactor>
</comment>
<keyword evidence="5" id="KW-0663">Pyridoxal phosphate</keyword>
<dbReference type="PRINTS" id="PR00753">
    <property type="entry name" value="ACCSYNTHASE"/>
</dbReference>
<evidence type="ECO:0000256" key="5">
    <source>
        <dbReference type="ARBA" id="ARBA00022898"/>
    </source>
</evidence>
<accession>A0A8A0RLE2</accession>
<dbReference type="AlphaFoldDB" id="A0A8A0RLE2"/>
<dbReference type="FunFam" id="3.40.640.10:FF:000033">
    <property type="entry name" value="Aspartate aminotransferase"/>
    <property type="match status" value="1"/>
</dbReference>
<comment type="similarity">
    <text evidence="2">Belongs to the class-I pyridoxal-phosphate-dependent aminotransferase family.</text>
</comment>
<protein>
    <submittedName>
        <fullName evidence="7">N-acetyl-LL-diaminopimelate aminotransferase</fullName>
        <ecNumber evidence="7">2.6.1.-</ecNumber>
    </submittedName>
</protein>
<dbReference type="InterPro" id="IPR050596">
    <property type="entry name" value="AspAT/PAT-like"/>
</dbReference>
<feature type="domain" description="Aminotransferase class I/classII large" evidence="6">
    <location>
        <begin position="33"/>
        <end position="382"/>
    </location>
</feature>
<dbReference type="GO" id="GO:0006520">
    <property type="term" value="P:amino acid metabolic process"/>
    <property type="evidence" value="ECO:0007669"/>
    <property type="project" value="InterPro"/>
</dbReference>
<dbReference type="InterPro" id="IPR015421">
    <property type="entry name" value="PyrdxlP-dep_Trfase_major"/>
</dbReference>
<dbReference type="KEGG" id="kme:H0A61_00607"/>
<evidence type="ECO:0000313" key="8">
    <source>
        <dbReference type="Proteomes" id="UP000662904"/>
    </source>
</evidence>
<evidence type="ECO:0000256" key="3">
    <source>
        <dbReference type="ARBA" id="ARBA00022576"/>
    </source>
</evidence>
<proteinExistence type="inferred from homology"/>
<dbReference type="Gene3D" id="3.40.640.10">
    <property type="entry name" value="Type I PLP-dependent aspartate aminotransferase-like (Major domain)"/>
    <property type="match status" value="1"/>
</dbReference>
<keyword evidence="8" id="KW-1185">Reference proteome</keyword>
<dbReference type="GO" id="GO:0030170">
    <property type="term" value="F:pyridoxal phosphate binding"/>
    <property type="evidence" value="ECO:0007669"/>
    <property type="project" value="InterPro"/>
</dbReference>
<dbReference type="EC" id="2.6.1.-" evidence="7"/>
<reference evidence="7" key="1">
    <citation type="submission" date="2020-07" db="EMBL/GenBank/DDBJ databases">
        <title>Koleobacter methoxysyntrophicus gen. nov., sp. nov., a novel anaerobic bacterium isolated from deep subsurface oil field and proposal of Koleobacterales ord. nov. in the phylum Firmicutes.</title>
        <authorList>
            <person name="Sakamoto S."/>
            <person name="Tamaki H."/>
        </authorList>
    </citation>
    <scope>NUCLEOTIDE SEQUENCE</scope>
    <source>
        <strain evidence="7">NRmbB1</strain>
    </source>
</reference>
<dbReference type="InterPro" id="IPR015424">
    <property type="entry name" value="PyrdxlP-dep_Trfase"/>
</dbReference>
<dbReference type="PANTHER" id="PTHR46383:SF1">
    <property type="entry name" value="ASPARTATE AMINOTRANSFERASE"/>
    <property type="match status" value="1"/>
</dbReference>
<dbReference type="InterPro" id="IPR004839">
    <property type="entry name" value="Aminotransferase_I/II_large"/>
</dbReference>
<dbReference type="CDD" id="cd00609">
    <property type="entry name" value="AAT_like"/>
    <property type="match status" value="1"/>
</dbReference>